<feature type="compositionally biased region" description="Basic and acidic residues" evidence="12">
    <location>
        <begin position="497"/>
        <end position="512"/>
    </location>
</feature>
<feature type="compositionally biased region" description="Acidic residues" evidence="12">
    <location>
        <begin position="519"/>
        <end position="529"/>
    </location>
</feature>
<comment type="subcellular location">
    <subcellularLocation>
        <location evidence="1">Cell membrane</location>
        <topology evidence="1">Multi-pass membrane protein</topology>
    </subcellularLocation>
</comment>
<dbReference type="Gene3D" id="1.20.1250.20">
    <property type="entry name" value="MFS general substrate transporter like domains"/>
    <property type="match status" value="1"/>
</dbReference>
<evidence type="ECO:0000256" key="12">
    <source>
        <dbReference type="SAM" id="MobiDB-lite"/>
    </source>
</evidence>
<dbReference type="CDD" id="cd17323">
    <property type="entry name" value="MFS_Tpo1_MDR_like"/>
    <property type="match status" value="1"/>
</dbReference>
<dbReference type="AlphaFoldDB" id="A0AAJ0LUM6"/>
<feature type="transmembrane region" description="Helical" evidence="13">
    <location>
        <begin position="91"/>
        <end position="110"/>
    </location>
</feature>
<feature type="compositionally biased region" description="Basic and acidic residues" evidence="12">
    <location>
        <begin position="535"/>
        <end position="561"/>
    </location>
</feature>
<dbReference type="EMBL" id="JAWDJX010000006">
    <property type="protein sequence ID" value="KAK3056224.1"/>
    <property type="molecule type" value="Genomic_DNA"/>
</dbReference>
<dbReference type="InterPro" id="IPR020846">
    <property type="entry name" value="MFS_dom"/>
</dbReference>
<feature type="transmembrane region" description="Helical" evidence="13">
    <location>
        <begin position="364"/>
        <end position="383"/>
    </location>
</feature>
<evidence type="ECO:0000256" key="5">
    <source>
        <dbReference type="ARBA" id="ARBA00022989"/>
    </source>
</evidence>
<comment type="caution">
    <text evidence="15">The sequence shown here is derived from an EMBL/GenBank/DDBJ whole genome shotgun (WGS) entry which is preliminary data.</text>
</comment>
<dbReference type="GO" id="GO:0022857">
    <property type="term" value="F:transmembrane transporter activity"/>
    <property type="evidence" value="ECO:0007669"/>
    <property type="project" value="InterPro"/>
</dbReference>
<dbReference type="Pfam" id="PF07690">
    <property type="entry name" value="MFS_1"/>
    <property type="match status" value="1"/>
</dbReference>
<feature type="transmembrane region" description="Helical" evidence="13">
    <location>
        <begin position="459"/>
        <end position="478"/>
    </location>
</feature>
<accession>A0AAJ0LUM6</accession>
<comment type="function">
    <text evidence="9">MFS transporter; part of the gene cluster that mediates the biosynthesis of cercosporin, a light-activated, non-host-selective toxin. The perylenequinone chromophore of cercosporin absorbs light energy to attain an electronically-activated triplet state and produces active oxygen species such as the hydroxyl radical, superoxide, hydrogen peroxide or singlet oxygen upon reaction with oxygen molecules. These reactive oxygen species cause damage to various cellular components including lipids, proteins and nucleic acids. Responsible for secretion and accumulation of cercosporin, but does not play any roles in self-protection against the toxicity of cercosporin.</text>
</comment>
<feature type="transmembrane region" description="Helical" evidence="13">
    <location>
        <begin position="181"/>
        <end position="204"/>
    </location>
</feature>
<feature type="transmembrane region" description="Helical" evidence="13">
    <location>
        <begin position="325"/>
        <end position="343"/>
    </location>
</feature>
<keyword evidence="2" id="KW-0813">Transport</keyword>
<feature type="transmembrane region" description="Helical" evidence="13">
    <location>
        <begin position="122"/>
        <end position="141"/>
    </location>
</feature>
<feature type="transmembrane region" description="Helical" evidence="13">
    <location>
        <begin position="421"/>
        <end position="439"/>
    </location>
</feature>
<keyword evidence="4 13" id="KW-0812">Transmembrane</keyword>
<dbReference type="SUPFAM" id="SSF103473">
    <property type="entry name" value="MFS general substrate transporter"/>
    <property type="match status" value="1"/>
</dbReference>
<evidence type="ECO:0000256" key="4">
    <source>
        <dbReference type="ARBA" id="ARBA00022692"/>
    </source>
</evidence>
<evidence type="ECO:0000313" key="16">
    <source>
        <dbReference type="Proteomes" id="UP001271007"/>
    </source>
</evidence>
<keyword evidence="16" id="KW-1185">Reference proteome</keyword>
<evidence type="ECO:0000256" key="9">
    <source>
        <dbReference type="ARBA" id="ARBA00053977"/>
    </source>
</evidence>
<keyword evidence="5 13" id="KW-1133">Transmembrane helix</keyword>
<evidence type="ECO:0000256" key="7">
    <source>
        <dbReference type="ARBA" id="ARBA00038347"/>
    </source>
</evidence>
<feature type="transmembrane region" description="Helical" evidence="13">
    <location>
        <begin position="389"/>
        <end position="414"/>
    </location>
</feature>
<comment type="similarity">
    <text evidence="7">Belongs to the major facilitator superfamily. CAR1 family.</text>
</comment>
<feature type="region of interest" description="Disordered" evidence="12">
    <location>
        <begin position="495"/>
        <end position="575"/>
    </location>
</feature>
<dbReference type="Proteomes" id="UP001271007">
    <property type="component" value="Unassembled WGS sequence"/>
</dbReference>
<evidence type="ECO:0000256" key="3">
    <source>
        <dbReference type="ARBA" id="ARBA00022475"/>
    </source>
</evidence>
<dbReference type="InterPro" id="IPR011701">
    <property type="entry name" value="MFS"/>
</dbReference>
<evidence type="ECO:0000256" key="13">
    <source>
        <dbReference type="SAM" id="Phobius"/>
    </source>
</evidence>
<dbReference type="PANTHER" id="PTHR23502">
    <property type="entry name" value="MAJOR FACILITATOR SUPERFAMILY"/>
    <property type="match status" value="1"/>
</dbReference>
<dbReference type="GO" id="GO:0005886">
    <property type="term" value="C:plasma membrane"/>
    <property type="evidence" value="ECO:0007669"/>
    <property type="project" value="UniProtKB-SubCell"/>
</dbReference>
<dbReference type="FunFam" id="1.20.1250.20:FF:000011">
    <property type="entry name" value="MFS multidrug transporter, putative"/>
    <property type="match status" value="1"/>
</dbReference>
<evidence type="ECO:0000256" key="6">
    <source>
        <dbReference type="ARBA" id="ARBA00023136"/>
    </source>
</evidence>
<sequence length="575" mass="63633">MDKLERIMSRPVAKGYRSKGVQDHTPPHLNSEGLLEFSPDDIENPKNWSKARKWYVTIVSVLLVVNATFASSSPSGCLRSISETFDVSMEVSGLVITLFLLGYVFGPLFWAPLSEFYGRRWIFYITFLCYFAFTFLCAFTPTFAGLLVGRFITGTFAAAALSNAPGVLVDIWGPVERGNAMALFSMMTFIGPALGPVTGGFIEITVGWRWNFYELIWLAFATMILLFTIPETLPSMVLLNKARRIRASGMPGYDNVKAPIEVTDRSLVGIFKVALVRPWIILFDPISLLCAIYMSVVYMLLYMLFSIYPIIFQEKRGWNAGVGELPLIGTVVGAILGGMYVFYDSYLNKKRVLAGHPLTPEDRLPMAMIGGVLFPITMFWFAWTGEYNSIHWIACTLAGVFLSTAILLIFVGYLNYLTDTYLMYAASALAANTVARSAAGAAAPLFTNYMFTALGVGPGGSLIGGVACLLAPIPFLFYKYGKSIRIKSRFAPTQIPSEKDEKKDEPATERRRSQLSTSSEEELELDEEMGVPTRFDSEKYTGLDKSESHSPVHESANEDRFLTASGLEKAEGAPV</sequence>
<reference evidence="15" key="1">
    <citation type="submission" date="2023-04" db="EMBL/GenBank/DDBJ databases">
        <title>Black Yeasts Isolated from many extreme environments.</title>
        <authorList>
            <person name="Coleine C."/>
            <person name="Stajich J.E."/>
            <person name="Selbmann L."/>
        </authorList>
    </citation>
    <scope>NUCLEOTIDE SEQUENCE</scope>
    <source>
        <strain evidence="15">CCFEE 5312</strain>
    </source>
</reference>
<comment type="similarity">
    <text evidence="8">Belongs to the major facilitator superfamily. DHA1 family. Polyamines/proton antiporter (TC 2.A.1.2.16) subfamily.</text>
</comment>
<dbReference type="PANTHER" id="PTHR23502:SF186">
    <property type="entry name" value="MAJOR FACILITATOR SUPERFAMILY (MFS) PROFILE DOMAIN-CONTAINING PROTEIN"/>
    <property type="match status" value="1"/>
</dbReference>
<gene>
    <name evidence="15" type="ORF">LTR09_002731</name>
</gene>
<evidence type="ECO:0000256" key="1">
    <source>
        <dbReference type="ARBA" id="ARBA00004651"/>
    </source>
</evidence>
<feature type="transmembrane region" description="Helical" evidence="13">
    <location>
        <begin position="216"/>
        <end position="239"/>
    </location>
</feature>
<keyword evidence="6 13" id="KW-0472">Membrane</keyword>
<keyword evidence="3" id="KW-1003">Cell membrane</keyword>
<evidence type="ECO:0000256" key="2">
    <source>
        <dbReference type="ARBA" id="ARBA00022448"/>
    </source>
</evidence>
<feature type="transmembrane region" description="Helical" evidence="13">
    <location>
        <begin position="54"/>
        <end position="71"/>
    </location>
</feature>
<evidence type="ECO:0000256" key="8">
    <source>
        <dbReference type="ARBA" id="ARBA00038459"/>
    </source>
</evidence>
<dbReference type="PROSITE" id="PS50850">
    <property type="entry name" value="MFS"/>
    <property type="match status" value="1"/>
</dbReference>
<name>A0AAJ0LUM6_9PEZI</name>
<feature type="transmembrane region" description="Helical" evidence="13">
    <location>
        <begin position="147"/>
        <end position="169"/>
    </location>
</feature>
<organism evidence="15 16">
    <name type="scientific">Extremus antarcticus</name>
    <dbReference type="NCBI Taxonomy" id="702011"/>
    <lineage>
        <taxon>Eukaryota</taxon>
        <taxon>Fungi</taxon>
        <taxon>Dikarya</taxon>
        <taxon>Ascomycota</taxon>
        <taxon>Pezizomycotina</taxon>
        <taxon>Dothideomycetes</taxon>
        <taxon>Dothideomycetidae</taxon>
        <taxon>Mycosphaerellales</taxon>
        <taxon>Extremaceae</taxon>
        <taxon>Extremus</taxon>
    </lineage>
</organism>
<protein>
    <recommendedName>
        <fullName evidence="10">Cercosporin MFS transporter CTB4</fullName>
    </recommendedName>
    <alternativeName>
        <fullName evidence="11">Cercosporin toxin biosynthesis cluster protein 4</fullName>
    </alternativeName>
</protein>
<feature type="transmembrane region" description="Helical" evidence="13">
    <location>
        <begin position="279"/>
        <end position="305"/>
    </location>
</feature>
<proteinExistence type="inferred from homology"/>
<feature type="domain" description="Major facilitator superfamily (MFS) profile" evidence="14">
    <location>
        <begin position="56"/>
        <end position="483"/>
    </location>
</feature>
<evidence type="ECO:0000256" key="10">
    <source>
        <dbReference type="ARBA" id="ARBA00069139"/>
    </source>
</evidence>
<evidence type="ECO:0000313" key="15">
    <source>
        <dbReference type="EMBL" id="KAK3056224.1"/>
    </source>
</evidence>
<evidence type="ECO:0000259" key="14">
    <source>
        <dbReference type="PROSITE" id="PS50850"/>
    </source>
</evidence>
<evidence type="ECO:0000256" key="11">
    <source>
        <dbReference type="ARBA" id="ARBA00077167"/>
    </source>
</evidence>
<dbReference type="InterPro" id="IPR036259">
    <property type="entry name" value="MFS_trans_sf"/>
</dbReference>